<dbReference type="Proteomes" id="UP000076796">
    <property type="component" value="Unassembled WGS sequence"/>
</dbReference>
<evidence type="ECO:0000256" key="2">
    <source>
        <dbReference type="ARBA" id="ARBA00022729"/>
    </source>
</evidence>
<name>A0A163JPK5_9BACL</name>
<evidence type="ECO:0000256" key="5">
    <source>
        <dbReference type="ARBA" id="ARBA00023288"/>
    </source>
</evidence>
<dbReference type="InterPro" id="IPR050490">
    <property type="entry name" value="Bact_solute-bd_prot1"/>
</dbReference>
<sequence>MMNNMEPKSGKPFLKMTGLLLLASSLLLSACGSGAGSASSDNGGGTDSSEPTSITIQTLNYATEFIDNTNPLWKELEKHTNTKLNITWLSPSTAEEKINVMLASGDLPEVTFVETMQNPQLQKMLKQGVFWDLTPFLKDYPNLNREELKDMWEITKVDGKNIVIPRYYPSYGGGVFPMIRKDWLDALQLETPKTLDEFHNVLKAFKEQDPNGNGQADEIPYAANPGALAYIYNLFNETQGAWKLEADNTLSPILTSDESKEAMLWIKKAYEEGLFPKDFAIMKFSQVMDTMRSAKAGVGGMSMNHAWVTGEAVKNVDPKADLMPLAYLENPNGVKYTPSGSPYYGVYLIPKKVPEAKVKKILELFDYGYSPEGNEMLTYGIEGVHYTVENGKKVATPQAVKDKTGDGNLNNFIHLVSDDMAINAVGMPDEVYTRNVDIVTERKTVQVPNPSGELYSEAYNKYYPEISKKVEDMRVMVITGKEPVESYDKLIETIKNDPKMAEITEEMTKVYQEKFAK</sequence>
<keyword evidence="4" id="KW-0564">Palmitate</keyword>
<gene>
    <name evidence="7" type="ORF">AWU65_12690</name>
</gene>
<feature type="chain" id="PRO_5038467748" evidence="6">
    <location>
        <begin position="31"/>
        <end position="517"/>
    </location>
</feature>
<evidence type="ECO:0000256" key="3">
    <source>
        <dbReference type="ARBA" id="ARBA00023136"/>
    </source>
</evidence>
<dbReference type="GeneID" id="97557938"/>
<dbReference type="Pfam" id="PF01547">
    <property type="entry name" value="SBP_bac_1"/>
    <property type="match status" value="1"/>
</dbReference>
<dbReference type="RefSeq" id="WP_006207951.1">
    <property type="nucleotide sequence ID" value="NZ_CP147845.1"/>
</dbReference>
<reference evidence="7" key="1">
    <citation type="journal article" date="2016" name="Genome Announc.">
        <title>Draft genomes of two strains of Paenibacillus glucanolyticus with capability to degrade lignocellulose.</title>
        <authorList>
            <person name="Mathews S.L."/>
            <person name="Pawlak J."/>
            <person name="Grunden A.M."/>
        </authorList>
    </citation>
    <scope>NUCLEOTIDE SEQUENCE [LARGE SCALE GENOMIC DNA]</scope>
    <source>
        <strain evidence="7">SLM1</strain>
    </source>
</reference>
<keyword evidence="2 6" id="KW-0732">Signal</keyword>
<protein>
    <submittedName>
        <fullName evidence="7">ABC transporter substrate-binding protein</fullName>
    </submittedName>
</protein>
<dbReference type="SUPFAM" id="SSF53850">
    <property type="entry name" value="Periplasmic binding protein-like II"/>
    <property type="match status" value="1"/>
</dbReference>
<comment type="caution">
    <text evidence="7">The sequence shown here is derived from an EMBL/GenBank/DDBJ whole genome shotgun (WGS) entry which is preliminary data.</text>
</comment>
<dbReference type="PANTHER" id="PTHR43649">
    <property type="entry name" value="ARABINOSE-BINDING PROTEIN-RELATED"/>
    <property type="match status" value="1"/>
</dbReference>
<evidence type="ECO:0000256" key="6">
    <source>
        <dbReference type="SAM" id="SignalP"/>
    </source>
</evidence>
<proteinExistence type="predicted"/>
<keyword evidence="1" id="KW-1003">Cell membrane</keyword>
<dbReference type="AlphaFoldDB" id="A0A163JPK5"/>
<keyword evidence="5" id="KW-0449">Lipoprotein</keyword>
<evidence type="ECO:0000256" key="1">
    <source>
        <dbReference type="ARBA" id="ARBA00022475"/>
    </source>
</evidence>
<dbReference type="PANTHER" id="PTHR43649:SF33">
    <property type="entry name" value="POLYGALACTURONAN_RHAMNOGALACTURONAN-BINDING PROTEIN YTCQ"/>
    <property type="match status" value="1"/>
</dbReference>
<dbReference type="EMBL" id="LWMH01000001">
    <property type="protein sequence ID" value="KZS46715.1"/>
    <property type="molecule type" value="Genomic_DNA"/>
</dbReference>
<dbReference type="STRING" id="59843.A3958_12270"/>
<feature type="signal peptide" evidence="6">
    <location>
        <begin position="1"/>
        <end position="30"/>
    </location>
</feature>
<dbReference type="OrthoDB" id="9787283at2"/>
<accession>A0A163JPK5</accession>
<organism evidence="7 8">
    <name type="scientific">Paenibacillus glucanolyticus</name>
    <dbReference type="NCBI Taxonomy" id="59843"/>
    <lineage>
        <taxon>Bacteria</taxon>
        <taxon>Bacillati</taxon>
        <taxon>Bacillota</taxon>
        <taxon>Bacilli</taxon>
        <taxon>Bacillales</taxon>
        <taxon>Paenibacillaceae</taxon>
        <taxon>Paenibacillus</taxon>
    </lineage>
</organism>
<keyword evidence="3" id="KW-0472">Membrane</keyword>
<dbReference type="Gene3D" id="3.40.190.10">
    <property type="entry name" value="Periplasmic binding protein-like II"/>
    <property type="match status" value="2"/>
</dbReference>
<evidence type="ECO:0000313" key="7">
    <source>
        <dbReference type="EMBL" id="KZS46715.1"/>
    </source>
</evidence>
<evidence type="ECO:0000313" key="8">
    <source>
        <dbReference type="Proteomes" id="UP000076796"/>
    </source>
</evidence>
<evidence type="ECO:0000256" key="4">
    <source>
        <dbReference type="ARBA" id="ARBA00023139"/>
    </source>
</evidence>
<keyword evidence="8" id="KW-1185">Reference proteome</keyword>
<dbReference type="InterPro" id="IPR006059">
    <property type="entry name" value="SBP"/>
</dbReference>